<accession>A0A7W7MBI7</accession>
<reference evidence="1 2" key="1">
    <citation type="submission" date="2020-08" db="EMBL/GenBank/DDBJ databases">
        <title>Sequencing the genomes of 1000 actinobacteria strains.</title>
        <authorList>
            <person name="Klenk H.-P."/>
        </authorList>
    </citation>
    <scope>NUCLEOTIDE SEQUENCE [LARGE SCALE GENOMIC DNA]</scope>
    <source>
        <strain evidence="1 2">DSM 45809</strain>
    </source>
</reference>
<dbReference type="Proteomes" id="UP000546162">
    <property type="component" value="Unassembled WGS sequence"/>
</dbReference>
<gene>
    <name evidence="1" type="ORF">BJY16_007628</name>
</gene>
<dbReference type="RefSeq" id="WP_185044366.1">
    <property type="nucleotide sequence ID" value="NZ_BAABFG010000005.1"/>
</dbReference>
<dbReference type="EMBL" id="JACHNB010000001">
    <property type="protein sequence ID" value="MBB4744169.1"/>
    <property type="molecule type" value="Genomic_DNA"/>
</dbReference>
<comment type="caution">
    <text evidence="1">The sequence shown here is derived from an EMBL/GenBank/DDBJ whole genome shotgun (WGS) entry which is preliminary data.</text>
</comment>
<proteinExistence type="predicted"/>
<keyword evidence="2" id="KW-1185">Reference proteome</keyword>
<evidence type="ECO:0000313" key="1">
    <source>
        <dbReference type="EMBL" id="MBB4744169.1"/>
    </source>
</evidence>
<dbReference type="AlphaFoldDB" id="A0A7W7MBI7"/>
<protein>
    <submittedName>
        <fullName evidence="1">Uncharacterized protein</fullName>
    </submittedName>
</protein>
<evidence type="ECO:0000313" key="2">
    <source>
        <dbReference type="Proteomes" id="UP000546162"/>
    </source>
</evidence>
<sequence>MRDVDRVWNRACAHDGTGLGDQHLSRLLQVHGVLLHSGAAVTAGRFSPAELLAAASSAEYFGLYSLARLLRDIPAAAISRLDEQRLDDEYRDLDPDGLMIPAAFEAHYPEARDDFDPVTATVSR</sequence>
<name>A0A7W7MBI7_9ACTN</name>
<organism evidence="1 2">
    <name type="scientific">Actinoplanes octamycinicus</name>
    <dbReference type="NCBI Taxonomy" id="135948"/>
    <lineage>
        <taxon>Bacteria</taxon>
        <taxon>Bacillati</taxon>
        <taxon>Actinomycetota</taxon>
        <taxon>Actinomycetes</taxon>
        <taxon>Micromonosporales</taxon>
        <taxon>Micromonosporaceae</taxon>
        <taxon>Actinoplanes</taxon>
    </lineage>
</organism>